<keyword evidence="1" id="KW-0472">Membrane</keyword>
<reference evidence="3" key="1">
    <citation type="submission" date="2015-07" db="EMBL/GenBank/DDBJ databases">
        <title>Fjat-14205 dsm 2895.</title>
        <authorList>
            <person name="Liu B."/>
            <person name="Wang J."/>
            <person name="Zhu Y."/>
            <person name="Liu G."/>
            <person name="Chen Q."/>
            <person name="Chen Z."/>
            <person name="Lan J."/>
            <person name="Che J."/>
            <person name="Ge C."/>
            <person name="Shi H."/>
            <person name="Pan Z."/>
            <person name="Liu X."/>
        </authorList>
    </citation>
    <scope>NUCLEOTIDE SEQUENCE [LARGE SCALE GENOMIC DNA]</scope>
    <source>
        <strain evidence="3">DSM 25560</strain>
    </source>
</reference>
<feature type="transmembrane region" description="Helical" evidence="1">
    <location>
        <begin position="6"/>
        <end position="21"/>
    </location>
</feature>
<accession>A0ABR5K0Y2</accession>
<evidence type="ECO:0000256" key="1">
    <source>
        <dbReference type="SAM" id="Phobius"/>
    </source>
</evidence>
<comment type="caution">
    <text evidence="2">The sequence shown here is derived from an EMBL/GenBank/DDBJ whole genome shotgun (WGS) entry which is preliminary data.</text>
</comment>
<evidence type="ECO:0000313" key="3">
    <source>
        <dbReference type="Proteomes" id="UP000050668"/>
    </source>
</evidence>
<name>A0ABR5K0Y2_9BACI</name>
<proteinExistence type="predicted"/>
<organism evidence="2 3">
    <name type="scientific">Lysinibacillus contaminans</name>
    <dbReference type="NCBI Taxonomy" id="1293441"/>
    <lineage>
        <taxon>Bacteria</taxon>
        <taxon>Bacillati</taxon>
        <taxon>Bacillota</taxon>
        <taxon>Bacilli</taxon>
        <taxon>Bacillales</taxon>
        <taxon>Bacillaceae</taxon>
        <taxon>Lysinibacillus</taxon>
    </lineage>
</organism>
<feature type="transmembrane region" description="Helical" evidence="1">
    <location>
        <begin position="28"/>
        <end position="53"/>
    </location>
</feature>
<keyword evidence="1" id="KW-0812">Transmembrane</keyword>
<gene>
    <name evidence="2" type="ORF">AEA09_08405</name>
</gene>
<protein>
    <submittedName>
        <fullName evidence="2">Transposase</fullName>
    </submittedName>
</protein>
<dbReference type="EMBL" id="LGRV01000003">
    <property type="protein sequence ID" value="KOS68570.1"/>
    <property type="molecule type" value="Genomic_DNA"/>
</dbReference>
<evidence type="ECO:0000313" key="2">
    <source>
        <dbReference type="EMBL" id="KOS68570.1"/>
    </source>
</evidence>
<sequence length="95" mass="10758">MKVLLIISSIAVPIGMFYLKIKNNSFRLIFNFLSVVSTIIFGIIASTSIYQIIKDDAVFMTTIHAIFLNPLFLVTGAYLGVFTIYRLMILTMDEK</sequence>
<keyword evidence="1" id="KW-1133">Transmembrane helix</keyword>
<dbReference type="Proteomes" id="UP000050668">
    <property type="component" value="Unassembled WGS sequence"/>
</dbReference>
<feature type="transmembrane region" description="Helical" evidence="1">
    <location>
        <begin position="65"/>
        <end position="85"/>
    </location>
</feature>
<dbReference type="RefSeq" id="WP_053583404.1">
    <property type="nucleotide sequence ID" value="NZ_LGRV01000003.1"/>
</dbReference>
<keyword evidence="3" id="KW-1185">Reference proteome</keyword>